<dbReference type="RefSeq" id="WP_185693861.1">
    <property type="nucleotide sequence ID" value="NZ_JACHVA010000124.1"/>
</dbReference>
<dbReference type="NCBIfam" id="TIGR02595">
    <property type="entry name" value="PEP_CTERM"/>
    <property type="match status" value="1"/>
</dbReference>
<feature type="transmembrane region" description="Helical" evidence="1">
    <location>
        <begin position="289"/>
        <end position="305"/>
    </location>
</feature>
<dbReference type="AlphaFoldDB" id="A0A7X1E5K2"/>
<dbReference type="Proteomes" id="UP000525652">
    <property type="component" value="Unassembled WGS sequence"/>
</dbReference>
<feature type="chain" id="PRO_5031356461" evidence="2">
    <location>
        <begin position="30"/>
        <end position="310"/>
    </location>
</feature>
<keyword evidence="1" id="KW-0812">Transmembrane</keyword>
<dbReference type="EMBL" id="JACHVA010000124">
    <property type="protein sequence ID" value="MBC2603229.1"/>
    <property type="molecule type" value="Genomic_DNA"/>
</dbReference>
<evidence type="ECO:0000313" key="4">
    <source>
        <dbReference type="Proteomes" id="UP000525652"/>
    </source>
</evidence>
<reference evidence="3 4" key="1">
    <citation type="submission" date="2020-07" db="EMBL/GenBank/DDBJ databases">
        <authorList>
            <person name="Feng X."/>
        </authorList>
    </citation>
    <scope>NUCLEOTIDE SEQUENCE [LARGE SCALE GENOMIC DNA]</scope>
    <source>
        <strain evidence="3 4">JCM14086</strain>
    </source>
</reference>
<gene>
    <name evidence="3" type="ORF">H5P30_15715</name>
</gene>
<accession>A0A7X1E5K2</accession>
<evidence type="ECO:0000256" key="1">
    <source>
        <dbReference type="SAM" id="Phobius"/>
    </source>
</evidence>
<keyword evidence="1" id="KW-1133">Transmembrane helix</keyword>
<keyword evidence="2" id="KW-0732">Signal</keyword>
<evidence type="ECO:0000256" key="2">
    <source>
        <dbReference type="SAM" id="SignalP"/>
    </source>
</evidence>
<sequence length="310" mass="33159">MKLPTHLKFTFVACVFASCTVFTVTSLQAQILLTANDAGGTSSFNTAGNWDSGQAPQAGNDYETNGFILKTPDDNGDYTFAGDSLTVNSRMDLVGSGLITINDLILDGGNILANPSSVRLAGNLEILSSSSIFATRTDYKISSNISGSATLQISGWQQNNFPGYRVRFSSSESTFTGNIHVSDGHLLLEENSRMNFNIYGNGLNNQIYGFSSGGGSNQYSAATFEGDFYFDLSLASSTIGDSWTVVNVFDQAFGETFNVVGFANSGTTWTSGNYLFDEGTGTLSVIPEPSALGIVLFSGMALLLFRRRRS</sequence>
<evidence type="ECO:0000313" key="3">
    <source>
        <dbReference type="EMBL" id="MBC2603229.1"/>
    </source>
</evidence>
<feature type="signal peptide" evidence="2">
    <location>
        <begin position="1"/>
        <end position="29"/>
    </location>
</feature>
<protein>
    <submittedName>
        <fullName evidence="3">PEP-CTERM sorting domain-containing protein</fullName>
    </submittedName>
</protein>
<dbReference type="InterPro" id="IPR013424">
    <property type="entry name" value="Ice-binding_C"/>
</dbReference>
<proteinExistence type="predicted"/>
<dbReference type="PROSITE" id="PS51257">
    <property type="entry name" value="PROKAR_LIPOPROTEIN"/>
    <property type="match status" value="1"/>
</dbReference>
<organism evidence="3 4">
    <name type="scientific">Puniceicoccus vermicola</name>
    <dbReference type="NCBI Taxonomy" id="388746"/>
    <lineage>
        <taxon>Bacteria</taxon>
        <taxon>Pseudomonadati</taxon>
        <taxon>Verrucomicrobiota</taxon>
        <taxon>Opitutia</taxon>
        <taxon>Puniceicoccales</taxon>
        <taxon>Puniceicoccaceae</taxon>
        <taxon>Puniceicoccus</taxon>
    </lineage>
</organism>
<name>A0A7X1E5K2_9BACT</name>
<keyword evidence="4" id="KW-1185">Reference proteome</keyword>
<comment type="caution">
    <text evidence="3">The sequence shown here is derived from an EMBL/GenBank/DDBJ whole genome shotgun (WGS) entry which is preliminary data.</text>
</comment>
<keyword evidence="1" id="KW-0472">Membrane</keyword>